<dbReference type="SMART" id="SM00327">
    <property type="entry name" value="VWA"/>
    <property type="match status" value="1"/>
</dbReference>
<dbReference type="OrthoDB" id="656167at2"/>
<dbReference type="InterPro" id="IPR052989">
    <property type="entry name" value="Mg-chelatase_DI-like"/>
</dbReference>
<accession>A0A3S1B1T2</accession>
<dbReference type="EMBL" id="RIAR02000001">
    <property type="protein sequence ID" value="NSL87090.1"/>
    <property type="molecule type" value="Genomic_DNA"/>
</dbReference>
<dbReference type="Gene3D" id="3.40.50.410">
    <property type="entry name" value="von Willebrand factor, type A domain"/>
    <property type="match status" value="1"/>
</dbReference>
<keyword evidence="2" id="KW-1185">Reference proteome</keyword>
<organism evidence="1 2">
    <name type="scientific">Chitinophaga solisilvae</name>
    <dbReference type="NCBI Taxonomy" id="1233460"/>
    <lineage>
        <taxon>Bacteria</taxon>
        <taxon>Pseudomonadati</taxon>
        <taxon>Bacteroidota</taxon>
        <taxon>Chitinophagia</taxon>
        <taxon>Chitinophagales</taxon>
        <taxon>Chitinophagaceae</taxon>
        <taxon>Chitinophaga</taxon>
    </lineage>
</organism>
<comment type="caution">
    <text evidence="1">The sequence shown here is derived from an EMBL/GenBank/DDBJ whole genome shotgun (WGS) entry which is preliminary data.</text>
</comment>
<dbReference type="SUPFAM" id="SSF53300">
    <property type="entry name" value="vWA-like"/>
    <property type="match status" value="1"/>
</dbReference>
<protein>
    <submittedName>
        <fullName evidence="1">VWA domain-containing protein</fullName>
    </submittedName>
</protein>
<dbReference type="AlphaFoldDB" id="A0A3S1B1T2"/>
<dbReference type="PANTHER" id="PTHR35023">
    <property type="entry name" value="CHELATASE-RELATED"/>
    <property type="match status" value="1"/>
</dbReference>
<name>A0A3S1B1T2_9BACT</name>
<evidence type="ECO:0000313" key="1">
    <source>
        <dbReference type="EMBL" id="NSL87090.1"/>
    </source>
</evidence>
<dbReference type="Proteomes" id="UP000281028">
    <property type="component" value="Unassembled WGS sequence"/>
</dbReference>
<dbReference type="PROSITE" id="PS50234">
    <property type="entry name" value="VWFA"/>
    <property type="match status" value="1"/>
</dbReference>
<proteinExistence type="predicted"/>
<sequence length="191" mass="20973">MPATLRHYLVHGTCDIKYTAVQPRTTLRLILLIDSSASMAAGQQISLVKGWVSNMLRRYRHQHPQVSLVALSHGAATLVSPFTSREEEITAALSMLRTGGKTNMAAGFETAAQLVNGRNTAHYQLCIFTDGRINAGYTAQPTEDAVAVFNKQLHHLRKQTYIINTETGYPRLGLAVSLSDRLGCSLLTPEH</sequence>
<gene>
    <name evidence="1" type="ORF">ECE50_009630</name>
</gene>
<dbReference type="PANTHER" id="PTHR35023:SF1">
    <property type="entry name" value="MG-PROTOPORPHYRIN IX CHELATASE"/>
    <property type="match status" value="1"/>
</dbReference>
<dbReference type="InterPro" id="IPR002035">
    <property type="entry name" value="VWF_A"/>
</dbReference>
<dbReference type="Pfam" id="PF13519">
    <property type="entry name" value="VWA_2"/>
    <property type="match status" value="1"/>
</dbReference>
<reference evidence="1" key="1">
    <citation type="submission" date="2020-05" db="EMBL/GenBank/DDBJ databases">
        <title>Chitinophaga laudate sp. nov., isolated from a tropical peat swamp.</title>
        <authorList>
            <person name="Goh C.B.S."/>
            <person name="Lee M.S."/>
            <person name="Parimannan S."/>
            <person name="Pasbakhsh P."/>
            <person name="Yule C.M."/>
            <person name="Rajandas H."/>
            <person name="Loke S."/>
            <person name="Croft L."/>
            <person name="Tan J.B.L."/>
        </authorList>
    </citation>
    <scope>NUCLEOTIDE SEQUENCE</scope>
    <source>
        <strain evidence="1">Mgbs1</strain>
    </source>
</reference>
<evidence type="ECO:0000313" key="2">
    <source>
        <dbReference type="Proteomes" id="UP000281028"/>
    </source>
</evidence>
<dbReference type="InterPro" id="IPR036465">
    <property type="entry name" value="vWFA_dom_sf"/>
</dbReference>